<keyword evidence="3" id="KW-1185">Reference proteome</keyword>
<gene>
    <name evidence="2" type="ORF">AB205_0154120</name>
</gene>
<feature type="transmembrane region" description="Helical" evidence="1">
    <location>
        <begin position="12"/>
        <end position="33"/>
    </location>
</feature>
<protein>
    <submittedName>
        <fullName evidence="2">Uncharacterized protein</fullName>
    </submittedName>
</protein>
<keyword evidence="1" id="KW-0472">Membrane</keyword>
<keyword evidence="1" id="KW-0812">Transmembrane</keyword>
<sequence>IFLISEDQTLLYVSLGVAAPLVLIVFLMGYYCFYRVMKFKTGAYKMTPKDRVKTYKSCKTETVYEDFKMTRLQLCYT</sequence>
<evidence type="ECO:0000313" key="2">
    <source>
        <dbReference type="EMBL" id="PIO40600.1"/>
    </source>
</evidence>
<feature type="non-terminal residue" evidence="2">
    <location>
        <position position="1"/>
    </location>
</feature>
<organism evidence="2 3">
    <name type="scientific">Aquarana catesbeiana</name>
    <name type="common">American bullfrog</name>
    <name type="synonym">Rana catesbeiana</name>
    <dbReference type="NCBI Taxonomy" id="8400"/>
    <lineage>
        <taxon>Eukaryota</taxon>
        <taxon>Metazoa</taxon>
        <taxon>Chordata</taxon>
        <taxon>Craniata</taxon>
        <taxon>Vertebrata</taxon>
        <taxon>Euteleostomi</taxon>
        <taxon>Amphibia</taxon>
        <taxon>Batrachia</taxon>
        <taxon>Anura</taxon>
        <taxon>Neobatrachia</taxon>
        <taxon>Ranoidea</taxon>
        <taxon>Ranidae</taxon>
        <taxon>Aquarana</taxon>
    </lineage>
</organism>
<accession>A0A2G9SKB3</accession>
<name>A0A2G9SKB3_AQUCT</name>
<evidence type="ECO:0000313" key="3">
    <source>
        <dbReference type="Proteomes" id="UP000228934"/>
    </source>
</evidence>
<dbReference type="EMBL" id="KV922851">
    <property type="protein sequence ID" value="PIO40600.1"/>
    <property type="molecule type" value="Genomic_DNA"/>
</dbReference>
<dbReference type="Proteomes" id="UP000228934">
    <property type="component" value="Unassembled WGS sequence"/>
</dbReference>
<keyword evidence="1" id="KW-1133">Transmembrane helix</keyword>
<evidence type="ECO:0000256" key="1">
    <source>
        <dbReference type="SAM" id="Phobius"/>
    </source>
</evidence>
<reference evidence="3" key="1">
    <citation type="journal article" date="2017" name="Nat. Commun.">
        <title>The North American bullfrog draft genome provides insight into hormonal regulation of long noncoding RNA.</title>
        <authorList>
            <person name="Hammond S.A."/>
            <person name="Warren R.L."/>
            <person name="Vandervalk B.P."/>
            <person name="Kucuk E."/>
            <person name="Khan H."/>
            <person name="Gibb E.A."/>
            <person name="Pandoh P."/>
            <person name="Kirk H."/>
            <person name="Zhao Y."/>
            <person name="Jones M."/>
            <person name="Mungall A.J."/>
            <person name="Coope R."/>
            <person name="Pleasance S."/>
            <person name="Moore R.A."/>
            <person name="Holt R.A."/>
            <person name="Round J.M."/>
            <person name="Ohora S."/>
            <person name="Walle B.V."/>
            <person name="Veldhoen N."/>
            <person name="Helbing C.C."/>
            <person name="Birol I."/>
        </authorList>
    </citation>
    <scope>NUCLEOTIDE SEQUENCE [LARGE SCALE GENOMIC DNA]</scope>
</reference>
<proteinExistence type="predicted"/>
<dbReference type="AlphaFoldDB" id="A0A2G9SKB3"/>